<name>A0A261S3M5_9BORD</name>
<protein>
    <submittedName>
        <fullName evidence="2">Uncharacterized protein</fullName>
    </submittedName>
</protein>
<dbReference type="AlphaFoldDB" id="A0A261S3M5"/>
<dbReference type="Proteomes" id="UP000216020">
    <property type="component" value="Unassembled WGS sequence"/>
</dbReference>
<feature type="region of interest" description="Disordered" evidence="1">
    <location>
        <begin position="86"/>
        <end position="116"/>
    </location>
</feature>
<evidence type="ECO:0000256" key="1">
    <source>
        <dbReference type="SAM" id="MobiDB-lite"/>
    </source>
</evidence>
<sequence length="210" mass="23405">MSNAPRPIPPRTWHAMRRAREIERHDAHFAELTEVKAQLHLERAQRGRLEAALTEVIKSLEEGWSPMSVAREARIALGLPTLQHTEEAQQAGHETAGQPEKCRSDEKAQAVQEAPTDEELLEIGKLIEQDIDPRYEFLDQARALMAFARDAALQEACRVLVDIDLYQRTYSSGYPRHNPREKPAAAVVAEAVVAINAARTQRAGSGASDE</sequence>
<comment type="caution">
    <text evidence="2">The sequence shown here is derived from an EMBL/GenBank/DDBJ whole genome shotgun (WGS) entry which is preliminary data.</text>
</comment>
<evidence type="ECO:0000313" key="2">
    <source>
        <dbReference type="EMBL" id="OZI31761.1"/>
    </source>
</evidence>
<evidence type="ECO:0000313" key="3">
    <source>
        <dbReference type="Proteomes" id="UP000216020"/>
    </source>
</evidence>
<reference evidence="3" key="1">
    <citation type="submission" date="2017-05" db="EMBL/GenBank/DDBJ databases">
        <title>Complete and WGS of Bordetella genogroups.</title>
        <authorList>
            <person name="Spilker T."/>
            <person name="Lipuma J."/>
        </authorList>
    </citation>
    <scope>NUCLEOTIDE SEQUENCE [LARGE SCALE GENOMIC DNA]</scope>
    <source>
        <strain evidence="3">AU16122</strain>
    </source>
</reference>
<accession>A0A261S3M5</accession>
<gene>
    <name evidence="2" type="ORF">CAL29_28235</name>
</gene>
<keyword evidence="3" id="KW-1185">Reference proteome</keyword>
<organism evidence="2 3">
    <name type="scientific">Bordetella genomosp. 10</name>
    <dbReference type="NCBI Taxonomy" id="1416804"/>
    <lineage>
        <taxon>Bacteria</taxon>
        <taxon>Pseudomonadati</taxon>
        <taxon>Pseudomonadota</taxon>
        <taxon>Betaproteobacteria</taxon>
        <taxon>Burkholderiales</taxon>
        <taxon>Alcaligenaceae</taxon>
        <taxon>Bordetella</taxon>
    </lineage>
</organism>
<proteinExistence type="predicted"/>
<dbReference type="EMBL" id="NEVM01000005">
    <property type="protein sequence ID" value="OZI31761.1"/>
    <property type="molecule type" value="Genomic_DNA"/>
</dbReference>
<dbReference type="RefSeq" id="WP_094856167.1">
    <property type="nucleotide sequence ID" value="NZ_NEVM01000005.1"/>
</dbReference>